<protein>
    <submittedName>
        <fullName evidence="1 2">Uncharacterized protein</fullName>
    </submittedName>
</protein>
<evidence type="ECO:0000313" key="1">
    <source>
        <dbReference type="EMBL" id="KRH59604.1"/>
    </source>
</evidence>
<dbReference type="Proteomes" id="UP000008827">
    <property type="component" value="Chromosome 5"/>
</dbReference>
<reference evidence="1 2" key="1">
    <citation type="journal article" date="2010" name="Nature">
        <title>Genome sequence of the palaeopolyploid soybean.</title>
        <authorList>
            <person name="Schmutz J."/>
            <person name="Cannon S.B."/>
            <person name="Schlueter J."/>
            <person name="Ma J."/>
            <person name="Mitros T."/>
            <person name="Nelson W."/>
            <person name="Hyten D.L."/>
            <person name="Song Q."/>
            <person name="Thelen J.J."/>
            <person name="Cheng J."/>
            <person name="Xu D."/>
            <person name="Hellsten U."/>
            <person name="May G.D."/>
            <person name="Yu Y."/>
            <person name="Sakurai T."/>
            <person name="Umezawa T."/>
            <person name="Bhattacharyya M.K."/>
            <person name="Sandhu D."/>
            <person name="Valliyodan B."/>
            <person name="Lindquist E."/>
            <person name="Peto M."/>
            <person name="Grant D."/>
            <person name="Shu S."/>
            <person name="Goodstein D."/>
            <person name="Barry K."/>
            <person name="Futrell-Griggs M."/>
            <person name="Abernathy B."/>
            <person name="Du J."/>
            <person name="Tian Z."/>
            <person name="Zhu L."/>
            <person name="Gill N."/>
            <person name="Joshi T."/>
            <person name="Libault M."/>
            <person name="Sethuraman A."/>
            <person name="Zhang X.-C."/>
            <person name="Shinozaki K."/>
            <person name="Nguyen H.T."/>
            <person name="Wing R.A."/>
            <person name="Cregan P."/>
            <person name="Specht J."/>
            <person name="Grimwood J."/>
            <person name="Rokhsar D."/>
            <person name="Stacey G."/>
            <person name="Shoemaker R.C."/>
            <person name="Jackson S.A."/>
        </authorList>
    </citation>
    <scope>NUCLEOTIDE SEQUENCE [LARGE SCALE GENOMIC DNA]</scope>
    <source>
        <strain evidence="2">cv. Williams 82</strain>
        <tissue evidence="1">Callus</tissue>
    </source>
</reference>
<sequence length="90" mass="10361">MQIHRKKLASKKIRFHFYERKNKIVEKVFDFLHPGVVADNSLAVAVSLEVPIRSRRRPRSAITRISLRTVKMMVSMTSLMSSSTARFQSG</sequence>
<accession>K7KR79</accession>
<dbReference type="EMBL" id="CM000838">
    <property type="protein sequence ID" value="KRH59604.1"/>
    <property type="molecule type" value="Genomic_DNA"/>
</dbReference>
<reference evidence="2" key="2">
    <citation type="submission" date="2018-02" db="UniProtKB">
        <authorList>
            <consortium name="EnsemblPlants"/>
        </authorList>
    </citation>
    <scope>IDENTIFICATION</scope>
    <source>
        <strain evidence="2">Williams 82</strain>
    </source>
</reference>
<dbReference type="HOGENOM" id="CLU_2445188_0_0_1"/>
<dbReference type="EnsemblPlants" id="KRH59604">
    <property type="protein sequence ID" value="KRH59604"/>
    <property type="gene ID" value="GLYMA_05G194200"/>
</dbReference>
<evidence type="ECO:0000313" key="2">
    <source>
        <dbReference type="EnsemblPlants" id="KRH59604"/>
    </source>
</evidence>
<dbReference type="InParanoid" id="K7KR79"/>
<reference evidence="1" key="3">
    <citation type="submission" date="2018-07" db="EMBL/GenBank/DDBJ databases">
        <title>WGS assembly of Glycine max.</title>
        <authorList>
            <person name="Schmutz J."/>
            <person name="Cannon S."/>
            <person name="Schlueter J."/>
            <person name="Ma J."/>
            <person name="Mitros T."/>
            <person name="Nelson W."/>
            <person name="Hyten D."/>
            <person name="Song Q."/>
            <person name="Thelen J."/>
            <person name="Cheng J."/>
            <person name="Xu D."/>
            <person name="Hellsten U."/>
            <person name="May G."/>
            <person name="Yu Y."/>
            <person name="Sakurai T."/>
            <person name="Umezawa T."/>
            <person name="Bhattacharyya M."/>
            <person name="Sandhu D."/>
            <person name="Valliyodan B."/>
            <person name="Lindquist E."/>
            <person name="Peto M."/>
            <person name="Grant D."/>
            <person name="Shu S."/>
            <person name="Goodstein D."/>
            <person name="Barry K."/>
            <person name="Futrell-Griggs M."/>
            <person name="Abernathy B."/>
            <person name="Du J."/>
            <person name="Tian Z."/>
            <person name="Zhu L."/>
            <person name="Gill N."/>
            <person name="Joshi T."/>
            <person name="Libault M."/>
            <person name="Sethuraman A."/>
            <person name="Zhang X."/>
            <person name="Shinozaki K."/>
            <person name="Nguyen H."/>
            <person name="Wing R."/>
            <person name="Cregan P."/>
            <person name="Specht J."/>
            <person name="Grimwood J."/>
            <person name="Rokhsar D."/>
            <person name="Stacey G."/>
            <person name="Shoemaker R."/>
            <person name="Jackson S."/>
        </authorList>
    </citation>
    <scope>NUCLEOTIDE SEQUENCE</scope>
    <source>
        <tissue evidence="1">Callus</tissue>
    </source>
</reference>
<evidence type="ECO:0000313" key="3">
    <source>
        <dbReference type="Proteomes" id="UP000008827"/>
    </source>
</evidence>
<proteinExistence type="predicted"/>
<dbReference type="Gramene" id="KRH59604">
    <property type="protein sequence ID" value="KRH59604"/>
    <property type="gene ID" value="GLYMA_05G194200"/>
</dbReference>
<dbReference type="AlphaFoldDB" id="K7KR79"/>
<keyword evidence="3" id="KW-1185">Reference proteome</keyword>
<name>K7KR79_SOYBN</name>
<organism evidence="1">
    <name type="scientific">Glycine max</name>
    <name type="common">Soybean</name>
    <name type="synonym">Glycine hispida</name>
    <dbReference type="NCBI Taxonomy" id="3847"/>
    <lineage>
        <taxon>Eukaryota</taxon>
        <taxon>Viridiplantae</taxon>
        <taxon>Streptophyta</taxon>
        <taxon>Embryophyta</taxon>
        <taxon>Tracheophyta</taxon>
        <taxon>Spermatophyta</taxon>
        <taxon>Magnoliopsida</taxon>
        <taxon>eudicotyledons</taxon>
        <taxon>Gunneridae</taxon>
        <taxon>Pentapetalae</taxon>
        <taxon>rosids</taxon>
        <taxon>fabids</taxon>
        <taxon>Fabales</taxon>
        <taxon>Fabaceae</taxon>
        <taxon>Papilionoideae</taxon>
        <taxon>50 kb inversion clade</taxon>
        <taxon>NPAAA clade</taxon>
        <taxon>indigoferoid/millettioid clade</taxon>
        <taxon>Phaseoleae</taxon>
        <taxon>Glycine</taxon>
        <taxon>Glycine subgen. Soja</taxon>
    </lineage>
</organism>
<dbReference type="PaxDb" id="3847-GLYMA05G32763.1"/>
<gene>
    <name evidence="1" type="ORF">GLYMA_05G194200</name>
</gene>